<dbReference type="GO" id="GO:0051301">
    <property type="term" value="P:cell division"/>
    <property type="evidence" value="ECO:0007669"/>
    <property type="project" value="UniProtKB-KW"/>
</dbReference>
<comment type="subcellular location">
    <subcellularLocation>
        <location evidence="1">Cytoplasm</location>
    </subcellularLocation>
</comment>
<reference evidence="17 18" key="1">
    <citation type="journal article" date="2014" name="Agronomy (Basel)">
        <title>A Draft Genome Sequence for Ensete ventricosum, the Drought-Tolerant Tree Against Hunger.</title>
        <authorList>
            <person name="Harrison J."/>
            <person name="Moore K.A."/>
            <person name="Paszkiewicz K."/>
            <person name="Jones T."/>
            <person name="Grant M."/>
            <person name="Ambacheew D."/>
            <person name="Muzemil S."/>
            <person name="Studholme D.J."/>
        </authorList>
    </citation>
    <scope>NUCLEOTIDE SEQUENCE [LARGE SCALE GENOMIC DNA]</scope>
</reference>
<dbReference type="GO" id="GO:0071555">
    <property type="term" value="P:cell wall organization"/>
    <property type="evidence" value="ECO:0007669"/>
    <property type="project" value="UniProtKB-KW"/>
</dbReference>
<feature type="domain" description="Enolpyruvate transferase" evidence="16">
    <location>
        <begin position="6"/>
        <end position="65"/>
    </location>
</feature>
<dbReference type="EC" id="2.5.1.7" evidence="11"/>
<keyword evidence="7" id="KW-0573">Peptidoglycan synthesis</keyword>
<name>A0A426XDT2_ENSVE</name>
<evidence type="ECO:0000256" key="6">
    <source>
        <dbReference type="ARBA" id="ARBA00022960"/>
    </source>
</evidence>
<dbReference type="GO" id="GO:0008760">
    <property type="term" value="F:UDP-N-acetylglucosamine 1-carboxyvinyltransferase activity"/>
    <property type="evidence" value="ECO:0007669"/>
    <property type="project" value="UniProtKB-EC"/>
</dbReference>
<gene>
    <name evidence="17" type="ORF">B296_00052208</name>
</gene>
<dbReference type="InterPro" id="IPR013792">
    <property type="entry name" value="RNA3'P_cycl/enolpyr_Trfase_a/b"/>
</dbReference>
<dbReference type="Pfam" id="PF00275">
    <property type="entry name" value="EPSP_synthase"/>
    <property type="match status" value="2"/>
</dbReference>
<evidence type="ECO:0000256" key="1">
    <source>
        <dbReference type="ARBA" id="ARBA00004496"/>
    </source>
</evidence>
<keyword evidence="6" id="KW-0133">Cell shape</keyword>
<dbReference type="GO" id="GO:0005737">
    <property type="term" value="C:cytoplasm"/>
    <property type="evidence" value="ECO:0007669"/>
    <property type="project" value="UniProtKB-SubCell"/>
</dbReference>
<proteinExistence type="inferred from homology"/>
<dbReference type="InterPro" id="IPR001986">
    <property type="entry name" value="Enolpyruvate_Tfrase_dom"/>
</dbReference>
<evidence type="ECO:0000256" key="14">
    <source>
        <dbReference type="ARBA" id="ARBA00042842"/>
    </source>
</evidence>
<dbReference type="PANTHER" id="PTHR43783:SF1">
    <property type="entry name" value="UDP-N-ACETYLGLUCOSAMINE 1-CARBOXYVINYLTRANSFERASE"/>
    <property type="match status" value="1"/>
</dbReference>
<accession>A0A426XDT2</accession>
<keyword evidence="9" id="KW-0961">Cell wall biogenesis/degradation</keyword>
<dbReference type="GO" id="GO:0008360">
    <property type="term" value="P:regulation of cell shape"/>
    <property type="evidence" value="ECO:0007669"/>
    <property type="project" value="UniProtKB-KW"/>
</dbReference>
<evidence type="ECO:0000256" key="3">
    <source>
        <dbReference type="ARBA" id="ARBA00022490"/>
    </source>
</evidence>
<dbReference type="EMBL" id="AMZH03022061">
    <property type="protein sequence ID" value="RRT37638.1"/>
    <property type="molecule type" value="Genomic_DNA"/>
</dbReference>
<comment type="caution">
    <text evidence="17">The sequence shown here is derived from an EMBL/GenBank/DDBJ whole genome shotgun (WGS) entry which is preliminary data.</text>
</comment>
<dbReference type="AlphaFoldDB" id="A0A426XDT2"/>
<evidence type="ECO:0000256" key="9">
    <source>
        <dbReference type="ARBA" id="ARBA00023316"/>
    </source>
</evidence>
<dbReference type="InterPro" id="IPR050068">
    <property type="entry name" value="MurA_subfamily"/>
</dbReference>
<evidence type="ECO:0000256" key="4">
    <source>
        <dbReference type="ARBA" id="ARBA00022618"/>
    </source>
</evidence>
<evidence type="ECO:0000256" key="13">
    <source>
        <dbReference type="ARBA" id="ARBA00042443"/>
    </source>
</evidence>
<dbReference type="PANTHER" id="PTHR43783">
    <property type="entry name" value="UDP-N-ACETYLGLUCOSAMINE 1-CARBOXYVINYLTRANSFERASE"/>
    <property type="match status" value="1"/>
</dbReference>
<evidence type="ECO:0000256" key="12">
    <source>
        <dbReference type="ARBA" id="ARBA00039754"/>
    </source>
</evidence>
<evidence type="ECO:0000256" key="7">
    <source>
        <dbReference type="ARBA" id="ARBA00022984"/>
    </source>
</evidence>
<sequence length="271" mass="28181">LVISWGGHLSGHVPISGSKNSALAVLAGALCCSGRPMVVRGVPDIFDARAMAAILRSLGAKVQERGGGRGQEDPGGVLCAGPPGRAARGGGSRSAGGCSVGAPPVDDLYLRGLSALGAVVELTQFTVIPNRIETGTFMVAAAITRSCVSLSPVIPCHLTSIIDKLSAVGCRISQKGDGILEVGEIWACCCSYLSMLMLDVLRNNLQVSAATATAGGDLRGFLNGLLLPTNLVVLFFRSHFAVEELQKLGARKEVNRRSAVVKGRTTQRKYV</sequence>
<keyword evidence="4" id="KW-0132">Cell division</keyword>
<keyword evidence="3" id="KW-0963">Cytoplasm</keyword>
<keyword evidence="5" id="KW-0808">Transferase</keyword>
<dbReference type="InterPro" id="IPR036968">
    <property type="entry name" value="Enolpyruvate_Tfrase_sf"/>
</dbReference>
<protein>
    <recommendedName>
        <fullName evidence="12">UDP-N-acetylglucosamine 1-carboxyvinyltransferase</fullName>
        <ecNumber evidence="11">2.5.1.7</ecNumber>
    </recommendedName>
    <alternativeName>
        <fullName evidence="13">Enoylpyruvate transferase</fullName>
    </alternativeName>
    <alternativeName>
        <fullName evidence="14">UDP-N-acetylglucosamine enolpyruvyl transferase</fullName>
    </alternativeName>
</protein>
<evidence type="ECO:0000256" key="5">
    <source>
        <dbReference type="ARBA" id="ARBA00022679"/>
    </source>
</evidence>
<evidence type="ECO:0000256" key="15">
    <source>
        <dbReference type="ARBA" id="ARBA00047527"/>
    </source>
</evidence>
<comment type="similarity">
    <text evidence="10">Belongs to the EPSP synthase family. MurA subfamily.</text>
</comment>
<evidence type="ECO:0000256" key="2">
    <source>
        <dbReference type="ARBA" id="ARBA00004752"/>
    </source>
</evidence>
<feature type="non-terminal residue" evidence="17">
    <location>
        <position position="1"/>
    </location>
</feature>
<dbReference type="SUPFAM" id="SSF55205">
    <property type="entry name" value="EPT/RTPC-like"/>
    <property type="match status" value="1"/>
</dbReference>
<comment type="catalytic activity">
    <reaction evidence="15">
        <text>phosphoenolpyruvate + UDP-N-acetyl-alpha-D-glucosamine = UDP-N-acetyl-3-O-(1-carboxyvinyl)-alpha-D-glucosamine + phosphate</text>
        <dbReference type="Rhea" id="RHEA:18681"/>
        <dbReference type="ChEBI" id="CHEBI:43474"/>
        <dbReference type="ChEBI" id="CHEBI:57705"/>
        <dbReference type="ChEBI" id="CHEBI:58702"/>
        <dbReference type="ChEBI" id="CHEBI:68483"/>
        <dbReference type="EC" id="2.5.1.7"/>
    </reaction>
</comment>
<evidence type="ECO:0000259" key="16">
    <source>
        <dbReference type="Pfam" id="PF00275"/>
    </source>
</evidence>
<keyword evidence="8" id="KW-0131">Cell cycle</keyword>
<dbReference type="Proteomes" id="UP000287651">
    <property type="component" value="Unassembled WGS sequence"/>
</dbReference>
<evidence type="ECO:0000313" key="17">
    <source>
        <dbReference type="EMBL" id="RRT37638.1"/>
    </source>
</evidence>
<evidence type="ECO:0000256" key="10">
    <source>
        <dbReference type="ARBA" id="ARBA00038367"/>
    </source>
</evidence>
<comment type="pathway">
    <text evidence="2">Cell wall biogenesis; peptidoglycan biosynthesis.</text>
</comment>
<organism evidence="17 18">
    <name type="scientific">Ensete ventricosum</name>
    <name type="common">Abyssinian banana</name>
    <name type="synonym">Musa ensete</name>
    <dbReference type="NCBI Taxonomy" id="4639"/>
    <lineage>
        <taxon>Eukaryota</taxon>
        <taxon>Viridiplantae</taxon>
        <taxon>Streptophyta</taxon>
        <taxon>Embryophyta</taxon>
        <taxon>Tracheophyta</taxon>
        <taxon>Spermatophyta</taxon>
        <taxon>Magnoliopsida</taxon>
        <taxon>Liliopsida</taxon>
        <taxon>Zingiberales</taxon>
        <taxon>Musaceae</taxon>
        <taxon>Ensete</taxon>
    </lineage>
</organism>
<feature type="domain" description="Enolpyruvate transferase" evidence="16">
    <location>
        <begin position="124"/>
        <end position="254"/>
    </location>
</feature>
<evidence type="ECO:0000256" key="11">
    <source>
        <dbReference type="ARBA" id="ARBA00039108"/>
    </source>
</evidence>
<evidence type="ECO:0000313" key="18">
    <source>
        <dbReference type="Proteomes" id="UP000287651"/>
    </source>
</evidence>
<dbReference type="Gene3D" id="3.65.10.10">
    <property type="entry name" value="Enolpyruvate transferase domain"/>
    <property type="match status" value="2"/>
</dbReference>
<evidence type="ECO:0000256" key="8">
    <source>
        <dbReference type="ARBA" id="ARBA00023306"/>
    </source>
</evidence>